<evidence type="ECO:0000259" key="4">
    <source>
        <dbReference type="Pfam" id="PF07683"/>
    </source>
</evidence>
<evidence type="ECO:0000259" key="3">
    <source>
        <dbReference type="Pfam" id="PF02492"/>
    </source>
</evidence>
<reference evidence="5 6" key="1">
    <citation type="submission" date="2021-04" db="EMBL/GenBank/DDBJ databases">
        <authorList>
            <person name="Sun C."/>
        </authorList>
    </citation>
    <scope>NUCLEOTIDE SEQUENCE [LARGE SCALE GENOMIC DNA]</scope>
    <source>
        <strain evidence="5 6">A79</strain>
    </source>
</reference>
<dbReference type="SUPFAM" id="SSF52540">
    <property type="entry name" value="P-loop containing nucleoside triphosphate hydrolases"/>
    <property type="match status" value="1"/>
</dbReference>
<name>A0ABS5HDV6_9GAMM</name>
<feature type="compositionally biased region" description="Basic and acidic residues" evidence="2">
    <location>
        <begin position="235"/>
        <end position="259"/>
    </location>
</feature>
<proteinExistence type="predicted"/>
<organism evidence="5 6">
    <name type="scientific">Marinomonas vulgaris</name>
    <dbReference type="NCBI Taxonomy" id="2823372"/>
    <lineage>
        <taxon>Bacteria</taxon>
        <taxon>Pseudomonadati</taxon>
        <taxon>Pseudomonadota</taxon>
        <taxon>Gammaproteobacteria</taxon>
        <taxon>Oceanospirillales</taxon>
        <taxon>Oceanospirillaceae</taxon>
        <taxon>Marinomonas</taxon>
    </lineage>
</organism>
<dbReference type="Pfam" id="PF02492">
    <property type="entry name" value="cobW"/>
    <property type="match status" value="1"/>
</dbReference>
<reference evidence="6" key="2">
    <citation type="submission" date="2023-07" db="EMBL/GenBank/DDBJ databases">
        <title>Marinomonas vulgaris A79, complete genome.</title>
        <authorList>
            <person name="Ying J.-J."/>
        </authorList>
    </citation>
    <scope>NUCLEOTIDE SEQUENCE [LARGE SCALE GENOMIC DNA]</scope>
    <source>
        <strain evidence="6">A79</strain>
    </source>
</reference>
<dbReference type="InterPro" id="IPR003495">
    <property type="entry name" value="CobW/HypB/UreG_nucleotide-bd"/>
</dbReference>
<dbReference type="Pfam" id="PF07683">
    <property type="entry name" value="CobW_C"/>
    <property type="match status" value="1"/>
</dbReference>
<gene>
    <name evidence="5" type="ORF">J9B83_11555</name>
</gene>
<comment type="caution">
    <text evidence="5">The sequence shown here is derived from an EMBL/GenBank/DDBJ whole genome shotgun (WGS) entry which is preliminary data.</text>
</comment>
<dbReference type="InterPro" id="IPR027417">
    <property type="entry name" value="P-loop_NTPase"/>
</dbReference>
<feature type="region of interest" description="Disordered" evidence="2">
    <location>
        <begin position="233"/>
        <end position="259"/>
    </location>
</feature>
<protein>
    <submittedName>
        <fullName evidence="5">GTP-binding protein</fullName>
    </submittedName>
</protein>
<evidence type="ECO:0000313" key="6">
    <source>
        <dbReference type="Proteomes" id="UP000679722"/>
    </source>
</evidence>
<feature type="domain" description="CobW/HypB/UreG nucleotide-binding" evidence="3">
    <location>
        <begin position="8"/>
        <end position="170"/>
    </location>
</feature>
<dbReference type="Gene3D" id="3.40.50.300">
    <property type="entry name" value="P-loop containing nucleotide triphosphate hydrolases"/>
    <property type="match status" value="1"/>
</dbReference>
<accession>A0ABS5HDV6</accession>
<comment type="function">
    <text evidence="1">Zinc chaperone that directly transfers zinc cofactor to target proteins, thereby activating them. Zinc is transferred from the CXCC motif in the GTPase domain to the zinc binding site in target proteins in a process requiring GTP hydrolysis.</text>
</comment>
<evidence type="ECO:0000256" key="1">
    <source>
        <dbReference type="ARBA" id="ARBA00045658"/>
    </source>
</evidence>
<dbReference type="PANTHER" id="PTHR13748">
    <property type="entry name" value="COBW-RELATED"/>
    <property type="match status" value="1"/>
</dbReference>
<dbReference type="CDD" id="cd03112">
    <property type="entry name" value="CobW-like"/>
    <property type="match status" value="1"/>
</dbReference>
<keyword evidence="6" id="KW-1185">Reference proteome</keyword>
<dbReference type="InterPro" id="IPR051316">
    <property type="entry name" value="Zinc-reg_GTPase_activator"/>
</dbReference>
<dbReference type="PANTHER" id="PTHR13748:SF46">
    <property type="entry name" value="ZINC CHAPERONE YEIR"/>
    <property type="match status" value="1"/>
</dbReference>
<dbReference type="InterPro" id="IPR011629">
    <property type="entry name" value="CobW-like_C"/>
</dbReference>
<evidence type="ECO:0000256" key="2">
    <source>
        <dbReference type="SAM" id="MobiDB-lite"/>
    </source>
</evidence>
<dbReference type="Proteomes" id="UP000679722">
    <property type="component" value="Unassembled WGS sequence"/>
</dbReference>
<feature type="domain" description="CobW C-terminal" evidence="4">
    <location>
        <begin position="272"/>
        <end position="340"/>
    </location>
</feature>
<evidence type="ECO:0000313" key="5">
    <source>
        <dbReference type="EMBL" id="MBR7889578.1"/>
    </source>
</evidence>
<dbReference type="EMBL" id="JAGSSV010000015">
    <property type="protein sequence ID" value="MBR7889578.1"/>
    <property type="molecule type" value="Genomic_DNA"/>
</dbReference>
<dbReference type="RefSeq" id="WP_211536902.1">
    <property type="nucleotide sequence ID" value="NZ_JAGSSV010000015.1"/>
</dbReference>
<sequence length="361" mass="41107">MRFQGIKVTLVTGFLGAGKTTLIRHLLEQAPPNERWAVLVNEFGDIGLDRAFYEDLGVAISDVPGGCVCCTTSAAFQKGLNQLIRQHNPDRIFIEPSGLGHPKQIIQKLRGDEYRDVLLLSGVFCVLDARTLSDERYTTHDIYKDQIESADALVLSHIDQYTPDDFVALKTRLREPPYITPTVFQSNPMSLNINCLDLGLADIAHSKRKNSLYEYMAHKHIKHFNVNHRHHLQNHSHDQSHDHSSVKAQTEEERNDGWHYQKQQDGMKVLGWLWSKGEVFSRQSVDGFIQSIAHLEDVYRIKGVFDIGDEQAIFVNVARGEVSTSQRHWQETSRLEIIGSVEGDWPEKAQIDCFNHLLTSK</sequence>